<comment type="caution">
    <text evidence="1">The sequence shown here is derived from an EMBL/GenBank/DDBJ whole genome shotgun (WGS) entry which is preliminary data.</text>
</comment>
<accession>A0ACB9BZ93</accession>
<gene>
    <name evidence="1" type="ORF">L1987_67081</name>
</gene>
<dbReference type="EMBL" id="CM042039">
    <property type="protein sequence ID" value="KAI3727269.1"/>
    <property type="molecule type" value="Genomic_DNA"/>
</dbReference>
<evidence type="ECO:0000313" key="2">
    <source>
        <dbReference type="Proteomes" id="UP001056120"/>
    </source>
</evidence>
<name>A0ACB9BZ93_9ASTR</name>
<keyword evidence="2" id="KW-1185">Reference proteome</keyword>
<evidence type="ECO:0000313" key="1">
    <source>
        <dbReference type="EMBL" id="KAI3727269.1"/>
    </source>
</evidence>
<sequence>MEDFKGGNKSNNENDLNPEMGFELKSSCKKQLPAKSFMKPTISTAIKATIPTKKILSERNETVEQPSLQRSSSFGSKPVRFSVFDSDGDVKEDFVGKPYDPVLNYLSPRPKFLRYNPNRRRTILDLQENDEDRVMVSDCIPSSGLESGLGSSVTSDSCSQQESVEEAHAVNNEENEDENGEDDEEEMVEFGEDTGNGPIMEPDFLVGRLKEEDVYGQLDQLDMSEPIEVSVEVKIAKTDDYVHQDEVQNDDSNVIQDELLLQEHEVKASKVMETDYMEAETVHDFNEDGLVEEDDSDANENNPRNDAEFETANDMEDGADKQFDDIKTNDVLSKFTSSDLTVTVVIGHILILASFIVIHCSKFQKSSAASVITPVKNLEPSSIPQSIIQQKEEETFVTSVPVSEVHIPSVELLVEFVFGEEITSNVSTGDSHPLKKQQHTSGYTISSEEIKPTKNPILGHVSVRSNID</sequence>
<protein>
    <submittedName>
        <fullName evidence="1">Uncharacterized protein</fullName>
    </submittedName>
</protein>
<dbReference type="Proteomes" id="UP001056120">
    <property type="component" value="Linkage Group LG22"/>
</dbReference>
<proteinExistence type="predicted"/>
<reference evidence="2" key="1">
    <citation type="journal article" date="2022" name="Mol. Ecol. Resour.">
        <title>The genomes of chicory, endive, great burdock and yacon provide insights into Asteraceae palaeo-polyploidization history and plant inulin production.</title>
        <authorList>
            <person name="Fan W."/>
            <person name="Wang S."/>
            <person name="Wang H."/>
            <person name="Wang A."/>
            <person name="Jiang F."/>
            <person name="Liu H."/>
            <person name="Zhao H."/>
            <person name="Xu D."/>
            <person name="Zhang Y."/>
        </authorList>
    </citation>
    <scope>NUCLEOTIDE SEQUENCE [LARGE SCALE GENOMIC DNA]</scope>
    <source>
        <strain evidence="2">cv. Yunnan</strain>
    </source>
</reference>
<organism evidence="1 2">
    <name type="scientific">Smallanthus sonchifolius</name>
    <dbReference type="NCBI Taxonomy" id="185202"/>
    <lineage>
        <taxon>Eukaryota</taxon>
        <taxon>Viridiplantae</taxon>
        <taxon>Streptophyta</taxon>
        <taxon>Embryophyta</taxon>
        <taxon>Tracheophyta</taxon>
        <taxon>Spermatophyta</taxon>
        <taxon>Magnoliopsida</taxon>
        <taxon>eudicotyledons</taxon>
        <taxon>Gunneridae</taxon>
        <taxon>Pentapetalae</taxon>
        <taxon>asterids</taxon>
        <taxon>campanulids</taxon>
        <taxon>Asterales</taxon>
        <taxon>Asteraceae</taxon>
        <taxon>Asteroideae</taxon>
        <taxon>Heliantheae alliance</taxon>
        <taxon>Millerieae</taxon>
        <taxon>Smallanthus</taxon>
    </lineage>
</organism>
<reference evidence="1 2" key="2">
    <citation type="journal article" date="2022" name="Mol. Ecol. Resour.">
        <title>The genomes of chicory, endive, great burdock and yacon provide insights into Asteraceae paleo-polyploidization history and plant inulin production.</title>
        <authorList>
            <person name="Fan W."/>
            <person name="Wang S."/>
            <person name="Wang H."/>
            <person name="Wang A."/>
            <person name="Jiang F."/>
            <person name="Liu H."/>
            <person name="Zhao H."/>
            <person name="Xu D."/>
            <person name="Zhang Y."/>
        </authorList>
    </citation>
    <scope>NUCLEOTIDE SEQUENCE [LARGE SCALE GENOMIC DNA]</scope>
    <source>
        <strain evidence="2">cv. Yunnan</strain>
        <tissue evidence="1">Leaves</tissue>
    </source>
</reference>